<comment type="caution">
    <text evidence="10">The sequence shown here is derived from an EMBL/GenBank/DDBJ whole genome shotgun (WGS) entry which is preliminary data.</text>
</comment>
<reference evidence="10" key="1">
    <citation type="submission" date="2021-03" db="EMBL/GenBank/DDBJ databases">
        <title>Chromosome level genome of the anhydrobiotic midge Polypedilum vanderplanki.</title>
        <authorList>
            <person name="Yoshida Y."/>
            <person name="Kikawada T."/>
            <person name="Gusev O."/>
        </authorList>
    </citation>
    <scope>NUCLEOTIDE SEQUENCE</scope>
    <source>
        <strain evidence="10">NIAS01</strain>
        <tissue evidence="10">Whole body or cell culture</tissue>
    </source>
</reference>
<dbReference type="EMBL" id="JADBJN010000002">
    <property type="protein sequence ID" value="KAG5677952.1"/>
    <property type="molecule type" value="Genomic_DNA"/>
</dbReference>
<evidence type="ECO:0000313" key="11">
    <source>
        <dbReference type="Proteomes" id="UP001107558"/>
    </source>
</evidence>
<dbReference type="OrthoDB" id="10249237at2759"/>
<evidence type="ECO:0000256" key="1">
    <source>
        <dbReference type="ARBA" id="ARBA00004173"/>
    </source>
</evidence>
<evidence type="ECO:0000256" key="3">
    <source>
        <dbReference type="ARBA" id="ARBA00022946"/>
    </source>
</evidence>
<dbReference type="GO" id="GO:0003735">
    <property type="term" value="F:structural constituent of ribosome"/>
    <property type="evidence" value="ECO:0007669"/>
    <property type="project" value="InterPro"/>
</dbReference>
<dbReference type="AlphaFoldDB" id="A0A9J6C7W2"/>
<organism evidence="10 11">
    <name type="scientific">Polypedilum vanderplanki</name>
    <name type="common">Sleeping chironomid midge</name>
    <dbReference type="NCBI Taxonomy" id="319348"/>
    <lineage>
        <taxon>Eukaryota</taxon>
        <taxon>Metazoa</taxon>
        <taxon>Ecdysozoa</taxon>
        <taxon>Arthropoda</taxon>
        <taxon>Hexapoda</taxon>
        <taxon>Insecta</taxon>
        <taxon>Pterygota</taxon>
        <taxon>Neoptera</taxon>
        <taxon>Endopterygota</taxon>
        <taxon>Diptera</taxon>
        <taxon>Nematocera</taxon>
        <taxon>Chironomoidea</taxon>
        <taxon>Chironomidae</taxon>
        <taxon>Chironominae</taxon>
        <taxon>Polypedilum</taxon>
        <taxon>Polypedilum</taxon>
    </lineage>
</organism>
<comment type="similarity">
    <text evidence="2">Belongs to the mitochondrion-specific ribosomal protein mL52 family.</text>
</comment>
<dbReference type="PANTHER" id="PTHR34090:SF1">
    <property type="entry name" value="LARGE RIBOSOMAL SUBUNIT PROTEIN ML52"/>
    <property type="match status" value="1"/>
</dbReference>
<comment type="subcellular location">
    <subcellularLocation>
        <location evidence="1">Mitochondrion</location>
    </subcellularLocation>
</comment>
<evidence type="ECO:0000313" key="10">
    <source>
        <dbReference type="EMBL" id="KAG5677952.1"/>
    </source>
</evidence>
<evidence type="ECO:0000256" key="5">
    <source>
        <dbReference type="ARBA" id="ARBA00023128"/>
    </source>
</evidence>
<name>A0A9J6C7W2_POLVA</name>
<evidence type="ECO:0000256" key="6">
    <source>
        <dbReference type="ARBA" id="ARBA00023274"/>
    </source>
</evidence>
<evidence type="ECO:0000256" key="2">
    <source>
        <dbReference type="ARBA" id="ARBA00007232"/>
    </source>
</evidence>
<dbReference type="Pfam" id="PF18699">
    <property type="entry name" value="MRPL52"/>
    <property type="match status" value="1"/>
</dbReference>
<keyword evidence="6" id="KW-0687">Ribonucleoprotein</keyword>
<keyword evidence="4" id="KW-0689">Ribosomal protein</keyword>
<keyword evidence="3" id="KW-0809">Transit peptide</keyword>
<feature type="coiled-coil region" evidence="9">
    <location>
        <begin position="88"/>
        <end position="115"/>
    </location>
</feature>
<sequence>MLQTINKYLVKSSTSFRKFHWTANLKIDQKWRREMRLPTNPNKESPLTCLADFTYMDGRQTPLGKNQKRRLMQQRKFTQYIVKGISEIDFAVERFERLQTEAKQKRAEISDSKLKMKGFKLLQKQKVEDSDNIKE</sequence>
<evidence type="ECO:0000256" key="9">
    <source>
        <dbReference type="SAM" id="Coils"/>
    </source>
</evidence>
<dbReference type="GO" id="GO:0032543">
    <property type="term" value="P:mitochondrial translation"/>
    <property type="evidence" value="ECO:0007669"/>
    <property type="project" value="InterPro"/>
</dbReference>
<gene>
    <name evidence="10" type="ORF">PVAND_007665</name>
</gene>
<keyword evidence="9" id="KW-0175">Coiled coil</keyword>
<protein>
    <recommendedName>
        <fullName evidence="7">Large ribosomal subunit protein mL52</fullName>
    </recommendedName>
    <alternativeName>
        <fullName evidence="8">39S ribosomal protein L52, mitochondrial</fullName>
    </alternativeName>
</protein>
<accession>A0A9J6C7W2</accession>
<keyword evidence="11" id="KW-1185">Reference proteome</keyword>
<evidence type="ECO:0000256" key="7">
    <source>
        <dbReference type="ARBA" id="ARBA00035181"/>
    </source>
</evidence>
<evidence type="ECO:0000256" key="8">
    <source>
        <dbReference type="ARBA" id="ARBA00035425"/>
    </source>
</evidence>
<dbReference type="InterPro" id="IPR034596">
    <property type="entry name" value="Ribosomal_mL52"/>
</dbReference>
<dbReference type="GO" id="GO:0005762">
    <property type="term" value="C:mitochondrial large ribosomal subunit"/>
    <property type="evidence" value="ECO:0007669"/>
    <property type="project" value="InterPro"/>
</dbReference>
<evidence type="ECO:0000256" key="4">
    <source>
        <dbReference type="ARBA" id="ARBA00022980"/>
    </source>
</evidence>
<proteinExistence type="inferred from homology"/>
<dbReference type="Proteomes" id="UP001107558">
    <property type="component" value="Chromosome 2"/>
</dbReference>
<dbReference type="PANTHER" id="PTHR34090">
    <property type="entry name" value="39S RIBOSOMAL PROTEIN L52, MITOCHONDRIAL"/>
    <property type="match status" value="1"/>
</dbReference>
<keyword evidence="5" id="KW-0496">Mitochondrion</keyword>